<reference evidence="3" key="1">
    <citation type="journal article" date="2011" name="MBio">
        <title>Novel metabolic attributes of the genus Cyanothece, comprising a group of unicellular nitrogen-fixing Cyanobacteria.</title>
        <authorList>
            <person name="Bandyopadhyay A."/>
            <person name="Elvitigala T."/>
            <person name="Welsh E."/>
            <person name="Stockel J."/>
            <person name="Liberton M."/>
            <person name="Min H."/>
            <person name="Sherman L.A."/>
            <person name="Pakrasi H.B."/>
        </authorList>
    </citation>
    <scope>NUCLEOTIDE SEQUENCE [LARGE SCALE GENOMIC DNA]</scope>
    <source>
        <strain evidence="3">PCC 7822</strain>
        <plasmid evidence="3">Cy782202</plasmid>
    </source>
</reference>
<dbReference type="AlphaFoldDB" id="E0UMB1"/>
<keyword evidence="1" id="KW-0472">Membrane</keyword>
<dbReference type="InterPro" id="IPR046641">
    <property type="entry name" value="DUF6753"/>
</dbReference>
<evidence type="ECO:0000313" key="2">
    <source>
        <dbReference type="EMBL" id="ADN18091.1"/>
    </source>
</evidence>
<keyword evidence="3" id="KW-1185">Reference proteome</keyword>
<dbReference type="KEGG" id="cyj:Cyan7822_6291"/>
<geneLocation type="plasmid" evidence="2 3">
    <name>Cy782202</name>
</geneLocation>
<sequence length="241" mass="26986">MTATLTIEELTEEIKAYPEIQEIVDLALSDVDPKLAQQVFFYLIKTKVKPNDPLFVLMLTCRYYSLITLNAPNVIGNAFELGITKLLGALSEKLDRLQSISVTNVETQIALSVNKLLSRQDKATPRQKWIKRGKIAGLCMGLFSLGASLTYWWFEQSQLASLSANNRQLLAWAKSHEGQLARKIMQWNPSLIDGSCSDDVARLGIGWGEVLVKNGKIVGNKQATTGYCVVWRVPPNQRKFQ</sequence>
<protein>
    <submittedName>
        <fullName evidence="2">Uncharacterized protein</fullName>
    </submittedName>
</protein>
<dbReference type="HOGENOM" id="CLU_077634_0_0_3"/>
<proteinExistence type="predicted"/>
<keyword evidence="1" id="KW-1133">Transmembrane helix</keyword>
<gene>
    <name evidence="2" type="ordered locus">Cyan7822_6291</name>
</gene>
<evidence type="ECO:0000256" key="1">
    <source>
        <dbReference type="SAM" id="Phobius"/>
    </source>
</evidence>
<name>E0UMB1_GLOV7</name>
<dbReference type="Pfam" id="PF20538">
    <property type="entry name" value="DUF6753"/>
    <property type="match status" value="1"/>
</dbReference>
<dbReference type="Proteomes" id="UP000008206">
    <property type="component" value="Plasmid Cy782202"/>
</dbReference>
<keyword evidence="1" id="KW-0812">Transmembrane</keyword>
<organism evidence="2 3">
    <name type="scientific">Gloeothece verrucosa (strain PCC 7822)</name>
    <name type="common">Cyanothece sp. (strain PCC 7822)</name>
    <dbReference type="NCBI Taxonomy" id="497965"/>
    <lineage>
        <taxon>Bacteria</taxon>
        <taxon>Bacillati</taxon>
        <taxon>Cyanobacteriota</taxon>
        <taxon>Cyanophyceae</taxon>
        <taxon>Oscillatoriophycideae</taxon>
        <taxon>Chroococcales</taxon>
        <taxon>Aphanothecaceae</taxon>
        <taxon>Gloeothece</taxon>
        <taxon>Gloeothece verrucosa</taxon>
    </lineage>
</organism>
<dbReference type="RefSeq" id="WP_013334839.1">
    <property type="nucleotide sequence ID" value="NC_014534.1"/>
</dbReference>
<evidence type="ECO:0000313" key="3">
    <source>
        <dbReference type="Proteomes" id="UP000008206"/>
    </source>
</evidence>
<dbReference type="EMBL" id="CP002200">
    <property type="protein sequence ID" value="ADN18091.1"/>
    <property type="molecule type" value="Genomic_DNA"/>
</dbReference>
<feature type="transmembrane region" description="Helical" evidence="1">
    <location>
        <begin position="135"/>
        <end position="154"/>
    </location>
</feature>
<accession>E0UMB1</accession>
<dbReference type="OrthoDB" id="462431at2"/>
<keyword evidence="2" id="KW-0614">Plasmid</keyword>